<dbReference type="AlphaFoldDB" id="A0A9W3HCI6"/>
<proteinExistence type="predicted"/>
<name>A0A9W3HCI6_CAMBA</name>
<feature type="compositionally biased region" description="Basic and acidic residues" evidence="1">
    <location>
        <begin position="32"/>
        <end position="46"/>
    </location>
</feature>
<dbReference type="InterPro" id="IPR001909">
    <property type="entry name" value="KRAB"/>
</dbReference>
<protein>
    <submittedName>
        <fullName evidence="3">Zinc finger protein 229-like</fullName>
    </submittedName>
</protein>
<gene>
    <name evidence="3" type="primary">LOC105062709</name>
</gene>
<sequence>MLENFRNLVSVGQQPFKPDKICCLERDRETWVKERETPRDAHPGDKYEEDMEDTPEKEFRFLSHRELPCWKIWEQVAGELTASQDHRAALPGADFWSSEDASLCQGGKLVSAEDSQIGNLVDSLQRDGSINLENHEFPAWPVRPVSFQESWIKASVNETRNVQERWKKLNMEDIIYKCGWDDDGFSWLSHYRDDHGKPGREKPCNCDKGRKDCIKKSILQCPNPGENGFKRNESENGCQEDSDRTT</sequence>
<dbReference type="GO" id="GO:0006355">
    <property type="term" value="P:regulation of DNA-templated transcription"/>
    <property type="evidence" value="ECO:0007669"/>
    <property type="project" value="InterPro"/>
</dbReference>
<accession>A0A9W3HCI6</accession>
<evidence type="ECO:0000256" key="1">
    <source>
        <dbReference type="SAM" id="MobiDB-lite"/>
    </source>
</evidence>
<dbReference type="RefSeq" id="XP_045366730.1">
    <property type="nucleotide sequence ID" value="XM_045510774.1"/>
</dbReference>
<dbReference type="PROSITE" id="PS50805">
    <property type="entry name" value="KRAB"/>
    <property type="match status" value="1"/>
</dbReference>
<reference evidence="3" key="1">
    <citation type="submission" date="2025-08" db="UniProtKB">
        <authorList>
            <consortium name="RefSeq"/>
        </authorList>
    </citation>
    <scope>IDENTIFICATION</scope>
    <source>
        <tissue evidence="3">Blood</tissue>
    </source>
</reference>
<feature type="region of interest" description="Disordered" evidence="1">
    <location>
        <begin position="32"/>
        <end position="54"/>
    </location>
</feature>
<evidence type="ECO:0000259" key="2">
    <source>
        <dbReference type="PROSITE" id="PS50805"/>
    </source>
</evidence>
<feature type="region of interest" description="Disordered" evidence="1">
    <location>
        <begin position="223"/>
        <end position="246"/>
    </location>
</feature>
<evidence type="ECO:0000313" key="3">
    <source>
        <dbReference type="RefSeq" id="XP_045366730.1"/>
    </source>
</evidence>
<organism evidence="3">
    <name type="scientific">Camelus bactrianus</name>
    <name type="common">Bactrian camel</name>
    <dbReference type="NCBI Taxonomy" id="9837"/>
    <lineage>
        <taxon>Eukaryota</taxon>
        <taxon>Metazoa</taxon>
        <taxon>Chordata</taxon>
        <taxon>Craniata</taxon>
        <taxon>Vertebrata</taxon>
        <taxon>Euteleostomi</taxon>
        <taxon>Mammalia</taxon>
        <taxon>Eutheria</taxon>
        <taxon>Laurasiatheria</taxon>
        <taxon>Artiodactyla</taxon>
        <taxon>Tylopoda</taxon>
        <taxon>Camelidae</taxon>
        <taxon>Camelus</taxon>
    </lineage>
</organism>
<feature type="domain" description="KRAB" evidence="2">
    <location>
        <begin position="1"/>
        <end position="43"/>
    </location>
</feature>
<feature type="non-terminal residue" evidence="3">
    <location>
        <position position="246"/>
    </location>
</feature>